<dbReference type="PANTHER" id="PTHR48012">
    <property type="entry name" value="STERILE20-LIKE KINASE, ISOFORM B-RELATED"/>
    <property type="match status" value="1"/>
</dbReference>
<keyword evidence="5 10" id="KW-0547">Nucleotide-binding</keyword>
<dbReference type="InterPro" id="IPR050629">
    <property type="entry name" value="STE20/SPS1-PAK"/>
</dbReference>
<dbReference type="InterPro" id="IPR011009">
    <property type="entry name" value="Kinase-like_dom_sf"/>
</dbReference>
<dbReference type="AlphaFoldDB" id="J7S4X9"/>
<name>J7S4X9_HUIN7</name>
<dbReference type="Proteomes" id="UP000006310">
    <property type="component" value="Chromosome 2"/>
</dbReference>
<dbReference type="GO" id="GO:0000131">
    <property type="term" value="C:incipient cellular bud site"/>
    <property type="evidence" value="ECO:0007669"/>
    <property type="project" value="EnsemblFungi"/>
</dbReference>
<evidence type="ECO:0000256" key="11">
    <source>
        <dbReference type="SAM" id="MobiDB-lite"/>
    </source>
</evidence>
<keyword evidence="6" id="KW-0418">Kinase</keyword>
<dbReference type="GO" id="GO:0031505">
    <property type="term" value="P:fungal-type cell wall organization"/>
    <property type="evidence" value="ECO:0007669"/>
    <property type="project" value="EnsemblFungi"/>
</dbReference>
<dbReference type="GO" id="GO:0005933">
    <property type="term" value="C:cellular bud"/>
    <property type="evidence" value="ECO:0007669"/>
    <property type="project" value="EnsemblFungi"/>
</dbReference>
<dbReference type="PROSITE" id="PS00107">
    <property type="entry name" value="PROTEIN_KINASE_ATP"/>
    <property type="match status" value="1"/>
</dbReference>
<evidence type="ECO:0000256" key="8">
    <source>
        <dbReference type="ARBA" id="ARBA00047899"/>
    </source>
</evidence>
<evidence type="ECO:0000259" key="12">
    <source>
        <dbReference type="PROSITE" id="PS50011"/>
    </source>
</evidence>
<sequence>MMRKMVPEGATSNTGEHPTHTAVTSTRSAPKKKDDDINAAFRRTEVIGKGKFGVVYKGYNLRTKHVYAIKVLNLDSDEDEVEDVQREIQFLASLKQLPNVTRYYGSYLKNTSLWIIMEYCAGGSLRSLLRPGKIDEKYIGVIMRELLVALKFIHKDNIIHRDIKAANVLITNEGGVKLCDFGVAAQLNQRTLRRQTMAGTPYWMAPEVIMEGVYYDTKVDIWSLGITAYEISTGNPPYCDVEALRAMQLITKSKPPRLEGRNYTPLIKEFIALCLDEDPNERLSADELLKSKFIKAHKTTPTIVLKELITRYLLFRDKNNRESVIGVDDDNNKRQKQSETPVVAESSDNTENSQLDFKWDFDSLSSAEYILENNINVDAIPEENSEWVSEAHDQFNYAYPEEEQFSYYQTGNITKSFFQGTTIGEGIPTTMYHASTLNAPQQATNTGNYHSKPLPGTGTQLHSKSKISSSTFNTNANTSRRIETKAPKQLLDLFEGSDGIKEVESCEPEIPRISATNSASVLGTLKEDITVEKTTQHPASRPSGNPNPYYTQSTPSLPVLQTKFNKPSKGPQSAITSAPTAVEIEIPEELPDGTISTSTDQKTKPRSSTVSLTPLSYQQPPGLVRRLTVNNNKSSPRINESETTGASNSATDDISRATSGYNNISASNVHKRTPSPAKVLLSATGSPNKRVGSSPTNANGTNPASNLGAPPTMRPMTGVNESKDLLLHPLNAPHNSSGSSANLTSTSPSVVKPTVSEKEPTRVNVDFKKNNPNLKLQMPLPTTIARNKLLDPIANSAAGVPGNENINQFGVNTSSAKKNPVSMTPISEKHMDFGSALNGAANLGKVKRSPSVSHRKNSLNNEYTANHPSTSHSVLNAAVGATGSATASELNAFSHPGGPTSISNNSSNPGSATMAATMGDPHVMLPPPTILRMDMFQDVSSFGMGSGVKRHMDRKPQVLEELNILLQMFETGLPVIENTLKTQLESATSANTGNSVSSALNGNEVKNNNSSGSIAAPLATVSDVEDK</sequence>
<organism evidence="13 14">
    <name type="scientific">Huiozyma naganishii (strain ATCC MYA-139 / BCRC 22969 / CBS 8797 / KCTC 17520 / NBRC 10181 / NCYC 3082 / Yp74L-3)</name>
    <name type="common">Yeast</name>
    <name type="synonym">Kazachstania naganishii</name>
    <dbReference type="NCBI Taxonomy" id="1071383"/>
    <lineage>
        <taxon>Eukaryota</taxon>
        <taxon>Fungi</taxon>
        <taxon>Dikarya</taxon>
        <taxon>Ascomycota</taxon>
        <taxon>Saccharomycotina</taxon>
        <taxon>Saccharomycetes</taxon>
        <taxon>Saccharomycetales</taxon>
        <taxon>Saccharomycetaceae</taxon>
        <taxon>Huiozyma</taxon>
    </lineage>
</organism>
<feature type="compositionally biased region" description="Polar residues" evidence="11">
    <location>
        <begin position="594"/>
        <end position="619"/>
    </location>
</feature>
<evidence type="ECO:0000313" key="14">
    <source>
        <dbReference type="Proteomes" id="UP000006310"/>
    </source>
</evidence>
<protein>
    <recommendedName>
        <fullName evidence="2">non-specific serine/threonine protein kinase</fullName>
        <ecNumber evidence="2">2.7.11.1</ecNumber>
    </recommendedName>
</protein>
<dbReference type="InterPro" id="IPR008271">
    <property type="entry name" value="Ser/Thr_kinase_AS"/>
</dbReference>
<evidence type="ECO:0000313" key="13">
    <source>
        <dbReference type="EMBL" id="CCK68866.1"/>
    </source>
</evidence>
<dbReference type="GO" id="GO:0007118">
    <property type="term" value="P:budding cell apical bud growth"/>
    <property type="evidence" value="ECO:0007669"/>
    <property type="project" value="EnsemblFungi"/>
</dbReference>
<dbReference type="Gene3D" id="1.10.510.10">
    <property type="entry name" value="Transferase(Phosphotransferase) domain 1"/>
    <property type="match status" value="1"/>
</dbReference>
<feature type="region of interest" description="Disordered" evidence="11">
    <location>
        <begin position="845"/>
        <end position="870"/>
    </location>
</feature>
<feature type="region of interest" description="Disordered" evidence="11">
    <location>
        <begin position="1"/>
        <end position="35"/>
    </location>
</feature>
<dbReference type="GeneID" id="34524516"/>
<feature type="compositionally biased region" description="Polar residues" evidence="11">
    <location>
        <begin position="628"/>
        <end position="668"/>
    </location>
</feature>
<feature type="compositionally biased region" description="Polar residues" evidence="11">
    <location>
        <begin position="986"/>
        <end position="1013"/>
    </location>
</feature>
<evidence type="ECO:0000256" key="10">
    <source>
        <dbReference type="PROSITE-ProRule" id="PRU10141"/>
    </source>
</evidence>
<dbReference type="GO" id="GO:0005524">
    <property type="term" value="F:ATP binding"/>
    <property type="evidence" value="ECO:0007669"/>
    <property type="project" value="UniProtKB-UniRule"/>
</dbReference>
<dbReference type="PROSITE" id="PS50011">
    <property type="entry name" value="PROTEIN_KINASE_DOM"/>
    <property type="match status" value="1"/>
</dbReference>
<feature type="compositionally biased region" description="Low complexity" evidence="11">
    <location>
        <begin position="735"/>
        <end position="754"/>
    </location>
</feature>
<feature type="compositionally biased region" description="Polar residues" evidence="11">
    <location>
        <begin position="858"/>
        <end position="870"/>
    </location>
</feature>
<dbReference type="RefSeq" id="XP_022463112.1">
    <property type="nucleotide sequence ID" value="XM_022606414.1"/>
</dbReference>
<feature type="compositionally biased region" description="Low complexity" evidence="11">
    <location>
        <begin position="468"/>
        <end position="479"/>
    </location>
</feature>
<dbReference type="KEGG" id="kng:KNAG_0B04320"/>
<evidence type="ECO:0000256" key="5">
    <source>
        <dbReference type="ARBA" id="ARBA00022741"/>
    </source>
</evidence>
<accession>J7S4X9</accession>
<feature type="region of interest" description="Disordered" evidence="11">
    <location>
        <begin position="986"/>
        <end position="1027"/>
    </location>
</feature>
<reference evidence="14" key="2">
    <citation type="submission" date="2012-08" db="EMBL/GenBank/DDBJ databases">
        <title>Genome sequence of Kazachstania naganishii.</title>
        <authorList>
            <person name="Gordon J.L."/>
            <person name="Armisen D."/>
            <person name="Proux-Wera E."/>
            <person name="OhEigeartaigh S.S."/>
            <person name="Byrne K.P."/>
            <person name="Wolfe K.H."/>
        </authorList>
    </citation>
    <scope>NUCLEOTIDE SEQUENCE [LARGE SCALE GENOMIC DNA]</scope>
    <source>
        <strain evidence="14">ATCC MYA-139 / BCRC 22969 / CBS 8797 / CCRC 22969 / KCTC 17520 / NBRC 10181 / NCYC 3082</strain>
    </source>
</reference>
<feature type="compositionally biased region" description="Polar residues" evidence="11">
    <location>
        <begin position="562"/>
        <end position="579"/>
    </location>
</feature>
<dbReference type="OMA" id="IMEGVYY"/>
<feature type="binding site" evidence="10">
    <location>
        <position position="70"/>
    </location>
    <ligand>
        <name>ATP</name>
        <dbReference type="ChEBI" id="CHEBI:30616"/>
    </ligand>
</feature>
<feature type="domain" description="Protein kinase" evidence="12">
    <location>
        <begin position="41"/>
        <end position="294"/>
    </location>
</feature>
<dbReference type="PANTHER" id="PTHR48012:SF10">
    <property type="entry name" value="FI20177P1"/>
    <property type="match status" value="1"/>
</dbReference>
<feature type="region of interest" description="Disordered" evidence="11">
    <location>
        <begin position="533"/>
        <end position="759"/>
    </location>
</feature>
<dbReference type="HOGENOM" id="CLU_009125_1_0_1"/>
<dbReference type="eggNOG" id="KOG0201">
    <property type="taxonomic scope" value="Eukaryota"/>
</dbReference>
<feature type="compositionally biased region" description="Basic residues" evidence="11">
    <location>
        <begin position="845"/>
        <end position="857"/>
    </location>
</feature>
<keyword evidence="3" id="KW-0723">Serine/threonine-protein kinase</keyword>
<dbReference type="SUPFAM" id="SSF56112">
    <property type="entry name" value="Protein kinase-like (PK-like)"/>
    <property type="match status" value="1"/>
</dbReference>
<dbReference type="EMBL" id="HE978315">
    <property type="protein sequence ID" value="CCK68866.1"/>
    <property type="molecule type" value="Genomic_DNA"/>
</dbReference>
<keyword evidence="7 10" id="KW-0067">ATP-binding</keyword>
<evidence type="ECO:0000256" key="3">
    <source>
        <dbReference type="ARBA" id="ARBA00022527"/>
    </source>
</evidence>
<proteinExistence type="inferred from homology"/>
<feature type="region of interest" description="Disordered" evidence="11">
    <location>
        <begin position="456"/>
        <end position="479"/>
    </location>
</feature>
<evidence type="ECO:0000256" key="6">
    <source>
        <dbReference type="ARBA" id="ARBA00022777"/>
    </source>
</evidence>
<gene>
    <name evidence="13" type="primary">KNAG0B04320</name>
    <name evidence="13" type="ordered locus">KNAG_0B04320</name>
</gene>
<evidence type="ECO:0000256" key="9">
    <source>
        <dbReference type="ARBA" id="ARBA00048679"/>
    </source>
</evidence>
<dbReference type="GO" id="GO:0043332">
    <property type="term" value="C:mating projection tip"/>
    <property type="evidence" value="ECO:0007669"/>
    <property type="project" value="EnsemblFungi"/>
</dbReference>
<keyword evidence="4" id="KW-0808">Transferase</keyword>
<dbReference type="GO" id="GO:0004674">
    <property type="term" value="F:protein serine/threonine kinase activity"/>
    <property type="evidence" value="ECO:0007669"/>
    <property type="project" value="UniProtKB-KW"/>
</dbReference>
<dbReference type="OrthoDB" id="248923at2759"/>
<feature type="compositionally biased region" description="Polar residues" evidence="11">
    <location>
        <begin position="683"/>
        <end position="705"/>
    </location>
</feature>
<dbReference type="FunFam" id="1.10.510.10:FF:000499">
    <property type="entry name" value="Serine/threonine-protein kinase KIC1"/>
    <property type="match status" value="1"/>
</dbReference>
<feature type="region of interest" description="Disordered" evidence="11">
    <location>
        <begin position="324"/>
        <end position="351"/>
    </location>
</feature>
<reference evidence="13 14" key="1">
    <citation type="journal article" date="2011" name="Proc. Natl. Acad. Sci. U.S.A.">
        <title>Evolutionary erosion of yeast sex chromosomes by mating-type switching accidents.</title>
        <authorList>
            <person name="Gordon J.L."/>
            <person name="Armisen D."/>
            <person name="Proux-Wera E."/>
            <person name="Oheigeartaigh S.S."/>
            <person name="Byrne K.P."/>
            <person name="Wolfe K.H."/>
        </authorList>
    </citation>
    <scope>NUCLEOTIDE SEQUENCE [LARGE SCALE GENOMIC DNA]</scope>
    <source>
        <strain evidence="14">ATCC MYA-139 / BCRC 22969 / CBS 8797 / CCRC 22969 / KCTC 17520 / NBRC 10181 / NCYC 3082</strain>
    </source>
</reference>
<dbReference type="EC" id="2.7.11.1" evidence="2"/>
<comment type="catalytic activity">
    <reaction evidence="9">
        <text>L-seryl-[protein] + ATP = O-phospho-L-seryl-[protein] + ADP + H(+)</text>
        <dbReference type="Rhea" id="RHEA:17989"/>
        <dbReference type="Rhea" id="RHEA-COMP:9863"/>
        <dbReference type="Rhea" id="RHEA-COMP:11604"/>
        <dbReference type="ChEBI" id="CHEBI:15378"/>
        <dbReference type="ChEBI" id="CHEBI:29999"/>
        <dbReference type="ChEBI" id="CHEBI:30616"/>
        <dbReference type="ChEBI" id="CHEBI:83421"/>
        <dbReference type="ChEBI" id="CHEBI:456216"/>
        <dbReference type="EC" id="2.7.11.1"/>
    </reaction>
</comment>
<dbReference type="GO" id="GO:0005737">
    <property type="term" value="C:cytoplasm"/>
    <property type="evidence" value="ECO:0007669"/>
    <property type="project" value="TreeGrafter"/>
</dbReference>
<evidence type="ECO:0000256" key="7">
    <source>
        <dbReference type="ARBA" id="ARBA00022840"/>
    </source>
</evidence>
<feature type="compositionally biased region" description="Polar residues" evidence="11">
    <location>
        <begin position="536"/>
        <end position="556"/>
    </location>
</feature>
<dbReference type="InterPro" id="IPR000719">
    <property type="entry name" value="Prot_kinase_dom"/>
</dbReference>
<dbReference type="STRING" id="1071383.J7S4X9"/>
<dbReference type="SMART" id="SM00220">
    <property type="entry name" value="S_TKc"/>
    <property type="match status" value="1"/>
</dbReference>
<keyword evidence="14" id="KW-1185">Reference proteome</keyword>
<comment type="similarity">
    <text evidence="1">Belongs to the protein kinase superfamily. STE Ser/Thr protein kinase family. STE20 subfamily.</text>
</comment>
<feature type="compositionally biased region" description="Polar residues" evidence="11">
    <location>
        <begin position="10"/>
        <end position="28"/>
    </location>
</feature>
<evidence type="ECO:0000256" key="1">
    <source>
        <dbReference type="ARBA" id="ARBA00008874"/>
    </source>
</evidence>
<dbReference type="Pfam" id="PF00069">
    <property type="entry name" value="Pkinase"/>
    <property type="match status" value="1"/>
</dbReference>
<dbReference type="PROSITE" id="PS00108">
    <property type="entry name" value="PROTEIN_KINASE_ST"/>
    <property type="match status" value="1"/>
</dbReference>
<evidence type="ECO:0000256" key="2">
    <source>
        <dbReference type="ARBA" id="ARBA00012513"/>
    </source>
</evidence>
<comment type="catalytic activity">
    <reaction evidence="8">
        <text>L-threonyl-[protein] + ATP = O-phospho-L-threonyl-[protein] + ADP + H(+)</text>
        <dbReference type="Rhea" id="RHEA:46608"/>
        <dbReference type="Rhea" id="RHEA-COMP:11060"/>
        <dbReference type="Rhea" id="RHEA-COMP:11605"/>
        <dbReference type="ChEBI" id="CHEBI:15378"/>
        <dbReference type="ChEBI" id="CHEBI:30013"/>
        <dbReference type="ChEBI" id="CHEBI:30616"/>
        <dbReference type="ChEBI" id="CHEBI:61977"/>
        <dbReference type="ChEBI" id="CHEBI:456216"/>
        <dbReference type="EC" id="2.7.11.1"/>
    </reaction>
</comment>
<evidence type="ECO:0000256" key="4">
    <source>
        <dbReference type="ARBA" id="ARBA00022679"/>
    </source>
</evidence>
<dbReference type="InterPro" id="IPR017441">
    <property type="entry name" value="Protein_kinase_ATP_BS"/>
</dbReference>